<name>A0A8K0R2J5_9PLEO</name>
<feature type="signal peptide" evidence="1">
    <location>
        <begin position="1"/>
        <end position="17"/>
    </location>
</feature>
<proteinExistence type="predicted"/>
<evidence type="ECO:0000313" key="3">
    <source>
        <dbReference type="Proteomes" id="UP000813461"/>
    </source>
</evidence>
<accession>A0A8K0R2J5</accession>
<feature type="chain" id="PRO_5035447734" evidence="1">
    <location>
        <begin position="18"/>
        <end position="113"/>
    </location>
</feature>
<gene>
    <name evidence="2" type="ORF">FB567DRAFT_551746</name>
</gene>
<evidence type="ECO:0000313" key="2">
    <source>
        <dbReference type="EMBL" id="KAH7080977.1"/>
    </source>
</evidence>
<sequence>MKLSLALVTAIIGTVAAFPAEPFELTSPNRGVGTLMDRDSEGILTKRDCANGLTCYTEDQWLCKCNQGKKCQCVYVESGTPGFPGYWIWSCYDCKKPKNGGLQCIGDGVCNPN</sequence>
<evidence type="ECO:0000256" key="1">
    <source>
        <dbReference type="SAM" id="SignalP"/>
    </source>
</evidence>
<dbReference type="AlphaFoldDB" id="A0A8K0R2J5"/>
<keyword evidence="3" id="KW-1185">Reference proteome</keyword>
<dbReference type="EMBL" id="JAGMVJ010000015">
    <property type="protein sequence ID" value="KAH7080977.1"/>
    <property type="molecule type" value="Genomic_DNA"/>
</dbReference>
<dbReference type="OrthoDB" id="3701524at2759"/>
<reference evidence="2" key="1">
    <citation type="journal article" date="2021" name="Nat. Commun.">
        <title>Genetic determinants of endophytism in the Arabidopsis root mycobiome.</title>
        <authorList>
            <person name="Mesny F."/>
            <person name="Miyauchi S."/>
            <person name="Thiergart T."/>
            <person name="Pickel B."/>
            <person name="Atanasova L."/>
            <person name="Karlsson M."/>
            <person name="Huettel B."/>
            <person name="Barry K.W."/>
            <person name="Haridas S."/>
            <person name="Chen C."/>
            <person name="Bauer D."/>
            <person name="Andreopoulos W."/>
            <person name="Pangilinan J."/>
            <person name="LaButti K."/>
            <person name="Riley R."/>
            <person name="Lipzen A."/>
            <person name="Clum A."/>
            <person name="Drula E."/>
            <person name="Henrissat B."/>
            <person name="Kohler A."/>
            <person name="Grigoriev I.V."/>
            <person name="Martin F.M."/>
            <person name="Hacquard S."/>
        </authorList>
    </citation>
    <scope>NUCLEOTIDE SEQUENCE</scope>
    <source>
        <strain evidence="2">MPI-SDFR-AT-0120</strain>
    </source>
</reference>
<keyword evidence="1" id="KW-0732">Signal</keyword>
<dbReference type="Proteomes" id="UP000813461">
    <property type="component" value="Unassembled WGS sequence"/>
</dbReference>
<protein>
    <submittedName>
        <fullName evidence="2">Uncharacterized protein</fullName>
    </submittedName>
</protein>
<comment type="caution">
    <text evidence="2">The sequence shown here is derived from an EMBL/GenBank/DDBJ whole genome shotgun (WGS) entry which is preliminary data.</text>
</comment>
<organism evidence="2 3">
    <name type="scientific">Paraphoma chrysanthemicola</name>
    <dbReference type="NCBI Taxonomy" id="798071"/>
    <lineage>
        <taxon>Eukaryota</taxon>
        <taxon>Fungi</taxon>
        <taxon>Dikarya</taxon>
        <taxon>Ascomycota</taxon>
        <taxon>Pezizomycotina</taxon>
        <taxon>Dothideomycetes</taxon>
        <taxon>Pleosporomycetidae</taxon>
        <taxon>Pleosporales</taxon>
        <taxon>Pleosporineae</taxon>
        <taxon>Phaeosphaeriaceae</taxon>
        <taxon>Paraphoma</taxon>
    </lineage>
</organism>